<dbReference type="PROSITE" id="PS50110">
    <property type="entry name" value="RESPONSE_REGULATORY"/>
    <property type="match status" value="1"/>
</dbReference>
<dbReference type="Pfam" id="PF00072">
    <property type="entry name" value="Response_reg"/>
    <property type="match status" value="1"/>
</dbReference>
<dbReference type="InterPro" id="IPR011006">
    <property type="entry name" value="CheY-like_superfamily"/>
</dbReference>
<dbReference type="InterPro" id="IPR001789">
    <property type="entry name" value="Sig_transdc_resp-reg_receiver"/>
</dbReference>
<feature type="domain" description="Response regulatory" evidence="5">
    <location>
        <begin position="37"/>
        <end position="198"/>
    </location>
</feature>
<comment type="caution">
    <text evidence="4">Lacks conserved residue(s) required for the propagation of feature annotation.</text>
</comment>
<dbReference type="SUPFAM" id="SSF52172">
    <property type="entry name" value="CheY-like"/>
    <property type="match status" value="1"/>
</dbReference>
<evidence type="ECO:0000259" key="5">
    <source>
        <dbReference type="PROSITE" id="PS50110"/>
    </source>
</evidence>
<dbReference type="Proteomes" id="UP000516437">
    <property type="component" value="Chromosome 4"/>
</dbReference>
<sequence length="211" mass="24046">MDKGKQITVRNDLGGRSGRGCNNFMTSDVFISRSDLKILLHDSDPENCEEISTLLTKCSYEGTRPLWRSATKTLPCLSRKRVYSHFWLNTRVSAILTFMLYCYSKVISVSSLVEVVDALNAEGSHIDILLASIDPYMQNSMKMLKYINEEFQHIPVIIMLSRQDHTSVIYKCLQLGAADYLVKPLCSSELSNLWMYQCRSREMVGLTLMHG</sequence>
<dbReference type="GO" id="GO:0009736">
    <property type="term" value="P:cytokinin-activated signaling pathway"/>
    <property type="evidence" value="ECO:0007669"/>
    <property type="project" value="InterPro"/>
</dbReference>
<reference evidence="6 7" key="1">
    <citation type="journal article" date="2019" name="Plant Biotechnol. J.">
        <title>The red bayberry genome and genetic basis of sex determination.</title>
        <authorList>
            <person name="Jia H.M."/>
            <person name="Jia H.J."/>
            <person name="Cai Q.L."/>
            <person name="Wang Y."/>
            <person name="Zhao H.B."/>
            <person name="Yang W.F."/>
            <person name="Wang G.Y."/>
            <person name="Li Y.H."/>
            <person name="Zhan D.L."/>
            <person name="Shen Y.T."/>
            <person name="Niu Q.F."/>
            <person name="Chang L."/>
            <person name="Qiu J."/>
            <person name="Zhao L."/>
            <person name="Xie H.B."/>
            <person name="Fu W.Y."/>
            <person name="Jin J."/>
            <person name="Li X.W."/>
            <person name="Jiao Y."/>
            <person name="Zhou C.C."/>
            <person name="Tu T."/>
            <person name="Chai C.Y."/>
            <person name="Gao J.L."/>
            <person name="Fan L.J."/>
            <person name="van de Weg E."/>
            <person name="Wang J.Y."/>
            <person name="Gao Z.S."/>
        </authorList>
    </citation>
    <scope>NUCLEOTIDE SEQUENCE [LARGE SCALE GENOMIC DNA]</scope>
    <source>
        <tissue evidence="6">Leaves</tissue>
    </source>
</reference>
<dbReference type="AlphaFoldDB" id="A0A6A1VXY5"/>
<dbReference type="EMBL" id="RXIC02000022">
    <property type="protein sequence ID" value="KAB1216747.1"/>
    <property type="molecule type" value="Genomic_DNA"/>
</dbReference>
<dbReference type="Gene3D" id="3.40.50.2300">
    <property type="match status" value="1"/>
</dbReference>
<evidence type="ECO:0000313" key="6">
    <source>
        <dbReference type="EMBL" id="KAB1216747.1"/>
    </source>
</evidence>
<keyword evidence="3" id="KW-0804">Transcription</keyword>
<proteinExistence type="predicted"/>
<protein>
    <submittedName>
        <fullName evidence="6">Two-component response regulator-like APRR1</fullName>
    </submittedName>
</protein>
<evidence type="ECO:0000256" key="3">
    <source>
        <dbReference type="ARBA" id="ARBA00023163"/>
    </source>
</evidence>
<organism evidence="6 7">
    <name type="scientific">Morella rubra</name>
    <name type="common">Chinese bayberry</name>
    <dbReference type="NCBI Taxonomy" id="262757"/>
    <lineage>
        <taxon>Eukaryota</taxon>
        <taxon>Viridiplantae</taxon>
        <taxon>Streptophyta</taxon>
        <taxon>Embryophyta</taxon>
        <taxon>Tracheophyta</taxon>
        <taxon>Spermatophyta</taxon>
        <taxon>Magnoliopsida</taxon>
        <taxon>eudicotyledons</taxon>
        <taxon>Gunneridae</taxon>
        <taxon>Pentapetalae</taxon>
        <taxon>rosids</taxon>
        <taxon>fabids</taxon>
        <taxon>Fagales</taxon>
        <taxon>Myricaceae</taxon>
        <taxon>Morella</taxon>
    </lineage>
</organism>
<dbReference type="InterPro" id="IPR045279">
    <property type="entry name" value="ARR-like"/>
</dbReference>
<evidence type="ECO:0000256" key="2">
    <source>
        <dbReference type="ARBA" id="ARBA00023015"/>
    </source>
</evidence>
<keyword evidence="7" id="KW-1185">Reference proteome</keyword>
<dbReference type="PANTHER" id="PTHR43874">
    <property type="entry name" value="TWO-COMPONENT RESPONSE REGULATOR"/>
    <property type="match status" value="1"/>
</dbReference>
<evidence type="ECO:0000313" key="7">
    <source>
        <dbReference type="Proteomes" id="UP000516437"/>
    </source>
</evidence>
<gene>
    <name evidence="6" type="ORF">CJ030_MR4G003871</name>
</gene>
<accession>A0A6A1VXY5</accession>
<dbReference type="PANTHER" id="PTHR43874:SF1">
    <property type="entry name" value="TWO-COMPONENT RESPONSE REGULATOR-LIKE APRR1"/>
    <property type="match status" value="1"/>
</dbReference>
<name>A0A6A1VXY5_9ROSI</name>
<dbReference type="GO" id="GO:0000160">
    <property type="term" value="P:phosphorelay signal transduction system"/>
    <property type="evidence" value="ECO:0007669"/>
    <property type="project" value="UniProtKB-KW"/>
</dbReference>
<dbReference type="OrthoDB" id="60033at2759"/>
<evidence type="ECO:0000256" key="1">
    <source>
        <dbReference type="ARBA" id="ARBA00023012"/>
    </source>
</evidence>
<evidence type="ECO:0000256" key="4">
    <source>
        <dbReference type="PROSITE-ProRule" id="PRU00169"/>
    </source>
</evidence>
<keyword evidence="1" id="KW-0902">Two-component regulatory system</keyword>
<comment type="caution">
    <text evidence="6">The sequence shown here is derived from an EMBL/GenBank/DDBJ whole genome shotgun (WGS) entry which is preliminary data.</text>
</comment>
<keyword evidence="2" id="KW-0805">Transcription regulation</keyword>